<evidence type="ECO:0000313" key="3">
    <source>
        <dbReference type="Proteomes" id="UP001193035"/>
    </source>
</evidence>
<gene>
    <name evidence="2" type="ORF">FGK63_08660</name>
</gene>
<evidence type="ECO:0000256" key="1">
    <source>
        <dbReference type="SAM" id="MobiDB-lite"/>
    </source>
</evidence>
<feature type="region of interest" description="Disordered" evidence="1">
    <location>
        <begin position="138"/>
        <end position="173"/>
    </location>
</feature>
<organism evidence="2 3">
    <name type="scientific">Ruegeria sediminis</name>
    <dbReference type="NCBI Taxonomy" id="2583820"/>
    <lineage>
        <taxon>Bacteria</taxon>
        <taxon>Pseudomonadati</taxon>
        <taxon>Pseudomonadota</taxon>
        <taxon>Alphaproteobacteria</taxon>
        <taxon>Rhodobacterales</taxon>
        <taxon>Roseobacteraceae</taxon>
        <taxon>Ruegeria</taxon>
    </lineage>
</organism>
<dbReference type="EMBL" id="VCPD01000003">
    <property type="protein sequence ID" value="TMV07533.1"/>
    <property type="molecule type" value="Genomic_DNA"/>
</dbReference>
<name>A0ABY2WYB4_9RHOB</name>
<reference evidence="2 3" key="1">
    <citation type="submission" date="2019-05" db="EMBL/GenBank/DDBJ databases">
        <title>Ruegeria sp. nov., isolated from tidal flat.</title>
        <authorList>
            <person name="Kim W."/>
        </authorList>
    </citation>
    <scope>NUCLEOTIDE SEQUENCE [LARGE SCALE GENOMIC DNA]</scope>
    <source>
        <strain evidence="2 3">CAU 1488</strain>
    </source>
</reference>
<evidence type="ECO:0000313" key="2">
    <source>
        <dbReference type="EMBL" id="TMV07533.1"/>
    </source>
</evidence>
<sequence>MIGYILLTHGPKPGSTNIRNHPASRQQVANLKAFVDAMNWVDVPVVFDYARTVPSLSALPNLEQSLERAREQSNTVMIDDFRRIFSNCPRERRVDLYSRLMGYGGFFRDIQTRKDIGDLGRNYVSMMLTTDPRRYLKIVTPPSPSRSLEERRDQTRNATQASVETRARSADQKAAGLQKLRESLEKEEGKVSLNRLAQAANDAGVKTTRGGKWTAANVGRTLKRLDTLEG</sequence>
<dbReference type="RefSeq" id="WP_138841236.1">
    <property type="nucleotide sequence ID" value="NZ_VCPD01000003.1"/>
</dbReference>
<accession>A0ABY2WYB4</accession>
<keyword evidence="3" id="KW-1185">Reference proteome</keyword>
<dbReference type="Proteomes" id="UP001193035">
    <property type="component" value="Unassembled WGS sequence"/>
</dbReference>
<evidence type="ECO:0008006" key="4">
    <source>
        <dbReference type="Google" id="ProtNLM"/>
    </source>
</evidence>
<proteinExistence type="predicted"/>
<comment type="caution">
    <text evidence="2">The sequence shown here is derived from an EMBL/GenBank/DDBJ whole genome shotgun (WGS) entry which is preliminary data.</text>
</comment>
<protein>
    <recommendedName>
        <fullName evidence="4">Recombinase domain-containing protein</fullName>
    </recommendedName>
</protein>